<dbReference type="HAMAP" id="MF_01554_B">
    <property type="entry name" value="GlmM_B"/>
    <property type="match status" value="1"/>
</dbReference>
<keyword evidence="2 6" id="KW-0597">Phosphoprotein</keyword>
<organism evidence="13 14">
    <name type="scientific">Algimonas arctica</name>
    <dbReference type="NCBI Taxonomy" id="1479486"/>
    <lineage>
        <taxon>Bacteria</taxon>
        <taxon>Pseudomonadati</taxon>
        <taxon>Pseudomonadota</taxon>
        <taxon>Alphaproteobacteria</taxon>
        <taxon>Maricaulales</taxon>
        <taxon>Robiginitomaculaceae</taxon>
        <taxon>Algimonas</taxon>
    </lineage>
</organism>
<dbReference type="AlphaFoldDB" id="A0A8J3G1Y3"/>
<evidence type="ECO:0000256" key="5">
    <source>
        <dbReference type="ARBA" id="ARBA00023235"/>
    </source>
</evidence>
<feature type="binding site" description="via phosphate group" evidence="6">
    <location>
        <position position="98"/>
    </location>
    <ligand>
        <name>Mg(2+)</name>
        <dbReference type="ChEBI" id="CHEBI:18420"/>
    </ligand>
</feature>
<evidence type="ECO:0000256" key="4">
    <source>
        <dbReference type="ARBA" id="ARBA00022842"/>
    </source>
</evidence>
<dbReference type="SUPFAM" id="SSF55957">
    <property type="entry name" value="Phosphoglucomutase, C-terminal domain"/>
    <property type="match status" value="1"/>
</dbReference>
<dbReference type="FunFam" id="3.40.120.10:FF:000003">
    <property type="entry name" value="Phosphoglucosamine mutase"/>
    <property type="match status" value="1"/>
</dbReference>
<dbReference type="Pfam" id="PF02879">
    <property type="entry name" value="PGM_PMM_II"/>
    <property type="match status" value="1"/>
</dbReference>
<dbReference type="PRINTS" id="PR00509">
    <property type="entry name" value="PGMPMM"/>
</dbReference>
<dbReference type="InterPro" id="IPR050060">
    <property type="entry name" value="Phosphoglucosamine_mutase"/>
</dbReference>
<evidence type="ECO:0000256" key="3">
    <source>
        <dbReference type="ARBA" id="ARBA00022723"/>
    </source>
</evidence>
<evidence type="ECO:0000259" key="12">
    <source>
        <dbReference type="Pfam" id="PF02880"/>
    </source>
</evidence>
<dbReference type="InterPro" id="IPR005846">
    <property type="entry name" value="A-D-PHexomutase_a/b/a-III"/>
</dbReference>
<dbReference type="GO" id="GO:0005829">
    <property type="term" value="C:cytosol"/>
    <property type="evidence" value="ECO:0007669"/>
    <property type="project" value="TreeGrafter"/>
</dbReference>
<dbReference type="InterPro" id="IPR036900">
    <property type="entry name" value="A-D-PHexomutase_C_sf"/>
</dbReference>
<evidence type="ECO:0000256" key="6">
    <source>
        <dbReference type="HAMAP-Rule" id="MF_01554"/>
    </source>
</evidence>
<evidence type="ECO:0000259" key="10">
    <source>
        <dbReference type="Pfam" id="PF02878"/>
    </source>
</evidence>
<feature type="domain" description="Alpha-D-phosphohexomutase C-terminal" evidence="9">
    <location>
        <begin position="387"/>
        <end position="438"/>
    </location>
</feature>
<accession>A0A8J3G1Y3</accession>
<dbReference type="SUPFAM" id="SSF53738">
    <property type="entry name" value="Phosphoglucomutase, first 3 domains"/>
    <property type="match status" value="3"/>
</dbReference>
<dbReference type="InterPro" id="IPR005844">
    <property type="entry name" value="A-D-PHexomutase_a/b/a-I"/>
</dbReference>
<dbReference type="InterPro" id="IPR016066">
    <property type="entry name" value="A-D-PHexomutase_CS"/>
</dbReference>
<dbReference type="NCBIfam" id="TIGR01455">
    <property type="entry name" value="glmM"/>
    <property type="match status" value="1"/>
</dbReference>
<dbReference type="InterPro" id="IPR005845">
    <property type="entry name" value="A-D-PHexomutase_a/b/a-II"/>
</dbReference>
<dbReference type="Gene3D" id="3.40.120.10">
    <property type="entry name" value="Alpha-D-Glucose-1,6-Bisphosphate, subunit A, domain 3"/>
    <property type="match status" value="3"/>
</dbReference>
<dbReference type="PANTHER" id="PTHR42946">
    <property type="entry name" value="PHOSPHOHEXOSE MUTASE"/>
    <property type="match status" value="1"/>
</dbReference>
<dbReference type="InterPro" id="IPR005841">
    <property type="entry name" value="Alpha-D-phosphohexomutase_SF"/>
</dbReference>
<evidence type="ECO:0000313" key="13">
    <source>
        <dbReference type="EMBL" id="GHA91707.1"/>
    </source>
</evidence>
<reference evidence="13" key="1">
    <citation type="journal article" date="2014" name="Int. J. Syst. Evol. Microbiol.">
        <title>Complete genome sequence of Corynebacterium casei LMG S-19264T (=DSM 44701T), isolated from a smear-ripened cheese.</title>
        <authorList>
            <consortium name="US DOE Joint Genome Institute (JGI-PGF)"/>
            <person name="Walter F."/>
            <person name="Albersmeier A."/>
            <person name="Kalinowski J."/>
            <person name="Ruckert C."/>
        </authorList>
    </citation>
    <scope>NUCLEOTIDE SEQUENCE</scope>
    <source>
        <strain evidence="13">KCTC 32513</strain>
    </source>
</reference>
<dbReference type="InterPro" id="IPR016055">
    <property type="entry name" value="A-D-PHexomutase_a/b/a-I/II/III"/>
</dbReference>
<protein>
    <recommendedName>
        <fullName evidence="6 8">Phosphoglucosamine mutase</fullName>
        <ecNumber evidence="6 8">5.4.2.10</ecNumber>
    </recommendedName>
</protein>
<reference evidence="13" key="2">
    <citation type="submission" date="2020-09" db="EMBL/GenBank/DDBJ databases">
        <authorList>
            <person name="Sun Q."/>
            <person name="Kim S."/>
        </authorList>
    </citation>
    <scope>NUCLEOTIDE SEQUENCE</scope>
    <source>
        <strain evidence="13">KCTC 32513</strain>
    </source>
</reference>
<comment type="cofactor">
    <cofactor evidence="6">
        <name>Mg(2+)</name>
        <dbReference type="ChEBI" id="CHEBI:18420"/>
    </cofactor>
    <text evidence="6">Binds 1 Mg(2+) ion per subunit.</text>
</comment>
<dbReference type="Pfam" id="PF02878">
    <property type="entry name" value="PGM_PMM_I"/>
    <property type="match status" value="1"/>
</dbReference>
<evidence type="ECO:0000256" key="1">
    <source>
        <dbReference type="ARBA" id="ARBA00010231"/>
    </source>
</evidence>
<dbReference type="Gene3D" id="3.30.310.50">
    <property type="entry name" value="Alpha-D-phosphohexomutase, C-terminal domain"/>
    <property type="match status" value="1"/>
</dbReference>
<feature type="domain" description="Alpha-D-phosphohexomutase alpha/beta/alpha" evidence="11">
    <location>
        <begin position="156"/>
        <end position="254"/>
    </location>
</feature>
<dbReference type="EMBL" id="BMZH01000004">
    <property type="protein sequence ID" value="GHA91707.1"/>
    <property type="molecule type" value="Genomic_DNA"/>
</dbReference>
<comment type="caution">
    <text evidence="13">The sequence shown here is derived from an EMBL/GenBank/DDBJ whole genome shotgun (WGS) entry which is preliminary data.</text>
</comment>
<dbReference type="FunFam" id="3.30.310.50:FF:000001">
    <property type="entry name" value="Phosphoglucosamine mutase"/>
    <property type="match status" value="1"/>
</dbReference>
<feature type="binding site" evidence="6">
    <location>
        <position position="245"/>
    </location>
    <ligand>
        <name>Mg(2+)</name>
        <dbReference type="ChEBI" id="CHEBI:18420"/>
    </ligand>
</feature>
<evidence type="ECO:0000259" key="9">
    <source>
        <dbReference type="Pfam" id="PF00408"/>
    </source>
</evidence>
<feature type="domain" description="Alpha-D-phosphohexomutase alpha/beta/alpha" evidence="12">
    <location>
        <begin position="258"/>
        <end position="368"/>
    </location>
</feature>
<dbReference type="Proteomes" id="UP000634004">
    <property type="component" value="Unassembled WGS sequence"/>
</dbReference>
<dbReference type="CDD" id="cd05802">
    <property type="entry name" value="GlmM"/>
    <property type="match status" value="1"/>
</dbReference>
<dbReference type="GO" id="GO:0008966">
    <property type="term" value="F:phosphoglucosamine mutase activity"/>
    <property type="evidence" value="ECO:0007669"/>
    <property type="project" value="UniProtKB-UniRule"/>
</dbReference>
<evidence type="ECO:0000256" key="8">
    <source>
        <dbReference type="RuleBase" id="RU004327"/>
    </source>
</evidence>
<keyword evidence="4 6" id="KW-0460">Magnesium</keyword>
<comment type="similarity">
    <text evidence="1 6 7">Belongs to the phosphohexose mutase family.</text>
</comment>
<dbReference type="InterPro" id="IPR005843">
    <property type="entry name" value="A-D-PHexomutase_C"/>
</dbReference>
<dbReference type="InterPro" id="IPR006352">
    <property type="entry name" value="GlmM_bact"/>
</dbReference>
<sequence>MPQYFGTDGIRGRAGDGKLSESSLEKLAQAIGAHFGAGATAVIGRDTRESGGWVKRALTRGLIAQGVNVTSVGFLPTPATASMVPHLRTDFGLMITASHNPYYDNGVKLFGHDGRKISDTAQDAIETLIETVMSHGLDAAERAGVEHTELEKAGVYIEALLAAFRSTGQSSLSDLKIVVDCANGAAFETFPTALRALGADPILIGIAPNGKNINADCGSTHPETLAKAVRDNDADIGVALDGDADRLIMVDSHGDVVDGDQLIARLATDWQAENRLHGDKVVSTVMSNLGLERYLEAKGLTLVRTAVGDRHVAAQMIALEANLGGEPSGHLLMTDYGATGDGSLAALMILAGLLASGQTSADYLRVFQPFPQILKNVRFSGMSPLLRESVQRAIRDADKRLGQSGRVLVRASGTEPLIRVMVEGEDTQLVSETVEELCALIEQAAQ</sequence>
<dbReference type="PANTHER" id="PTHR42946:SF1">
    <property type="entry name" value="PHOSPHOGLUCOMUTASE (ALPHA-D-GLUCOSE-1,6-BISPHOSPHATE-DEPENDENT)"/>
    <property type="match status" value="1"/>
</dbReference>
<evidence type="ECO:0000259" key="11">
    <source>
        <dbReference type="Pfam" id="PF02879"/>
    </source>
</evidence>
<comment type="function">
    <text evidence="6 8">Catalyzes the conversion of glucosamine-6-phosphate to glucosamine-1-phosphate.</text>
</comment>
<name>A0A8J3G1Y3_9PROT</name>
<feature type="active site" description="Phosphoserine intermediate" evidence="6">
    <location>
        <position position="98"/>
    </location>
</feature>
<dbReference type="GO" id="GO:0006048">
    <property type="term" value="P:UDP-N-acetylglucosamine biosynthetic process"/>
    <property type="evidence" value="ECO:0007669"/>
    <property type="project" value="TreeGrafter"/>
</dbReference>
<comment type="catalytic activity">
    <reaction evidence="6 8">
        <text>alpha-D-glucosamine 1-phosphate = D-glucosamine 6-phosphate</text>
        <dbReference type="Rhea" id="RHEA:23424"/>
        <dbReference type="ChEBI" id="CHEBI:58516"/>
        <dbReference type="ChEBI" id="CHEBI:58725"/>
        <dbReference type="EC" id="5.4.2.10"/>
    </reaction>
</comment>
<dbReference type="GO" id="GO:0000287">
    <property type="term" value="F:magnesium ion binding"/>
    <property type="evidence" value="ECO:0007669"/>
    <property type="project" value="UniProtKB-UniRule"/>
</dbReference>
<dbReference type="Pfam" id="PF00408">
    <property type="entry name" value="PGM_PMM_IV"/>
    <property type="match status" value="1"/>
</dbReference>
<dbReference type="GO" id="GO:0009252">
    <property type="term" value="P:peptidoglycan biosynthetic process"/>
    <property type="evidence" value="ECO:0007669"/>
    <property type="project" value="TreeGrafter"/>
</dbReference>
<evidence type="ECO:0000313" key="14">
    <source>
        <dbReference type="Proteomes" id="UP000634004"/>
    </source>
</evidence>
<evidence type="ECO:0000256" key="2">
    <source>
        <dbReference type="ARBA" id="ARBA00022553"/>
    </source>
</evidence>
<dbReference type="RefSeq" id="WP_189496754.1">
    <property type="nucleotide sequence ID" value="NZ_BMZH01000004.1"/>
</dbReference>
<keyword evidence="3 6" id="KW-0479">Metal-binding</keyword>
<keyword evidence="5 6" id="KW-0413">Isomerase</keyword>
<feature type="binding site" evidence="6">
    <location>
        <position position="241"/>
    </location>
    <ligand>
        <name>Mg(2+)</name>
        <dbReference type="ChEBI" id="CHEBI:18420"/>
    </ligand>
</feature>
<feature type="modified residue" description="Phosphoserine" evidence="6">
    <location>
        <position position="98"/>
    </location>
</feature>
<dbReference type="GO" id="GO:0004615">
    <property type="term" value="F:phosphomannomutase activity"/>
    <property type="evidence" value="ECO:0007669"/>
    <property type="project" value="TreeGrafter"/>
</dbReference>
<proteinExistence type="inferred from homology"/>
<keyword evidence="14" id="KW-1185">Reference proteome</keyword>
<comment type="PTM">
    <text evidence="6">Activated by phosphorylation.</text>
</comment>
<dbReference type="EC" id="5.4.2.10" evidence="6 8"/>
<dbReference type="Pfam" id="PF02880">
    <property type="entry name" value="PGM_PMM_III"/>
    <property type="match status" value="1"/>
</dbReference>
<feature type="domain" description="Alpha-D-phosphohexomutase alpha/beta/alpha" evidence="10">
    <location>
        <begin position="3"/>
        <end position="132"/>
    </location>
</feature>
<feature type="binding site" evidence="6">
    <location>
        <position position="243"/>
    </location>
    <ligand>
        <name>Mg(2+)</name>
        <dbReference type="ChEBI" id="CHEBI:18420"/>
    </ligand>
</feature>
<evidence type="ECO:0000256" key="7">
    <source>
        <dbReference type="RuleBase" id="RU004326"/>
    </source>
</evidence>
<dbReference type="PROSITE" id="PS00710">
    <property type="entry name" value="PGM_PMM"/>
    <property type="match status" value="1"/>
</dbReference>
<gene>
    <name evidence="6 13" type="primary">glmM</name>
    <name evidence="13" type="ORF">GCM10009069_13640</name>
</gene>
<dbReference type="GO" id="GO:0005975">
    <property type="term" value="P:carbohydrate metabolic process"/>
    <property type="evidence" value="ECO:0007669"/>
    <property type="project" value="InterPro"/>
</dbReference>